<dbReference type="Proteomes" id="UP000617402">
    <property type="component" value="Unassembled WGS sequence"/>
</dbReference>
<reference evidence="1 2" key="1">
    <citation type="submission" date="2020-07" db="EMBL/GenBank/DDBJ databases">
        <title>Draft whole-genome sequence of Heliobacterium chlorum DSM 3682, type strain.</title>
        <authorList>
            <person name="Kyndt J.A."/>
            <person name="Meyer T.E."/>
            <person name="Imhoff J.F."/>
        </authorList>
    </citation>
    <scope>NUCLEOTIDE SEQUENCE [LARGE SCALE GENOMIC DNA]</scope>
    <source>
        <strain evidence="1 2">DSM 3682</strain>
    </source>
</reference>
<evidence type="ECO:0000313" key="1">
    <source>
        <dbReference type="EMBL" id="MBC9786794.1"/>
    </source>
</evidence>
<gene>
    <name evidence="1" type="ORF">H1S01_20770</name>
</gene>
<feature type="non-terminal residue" evidence="1">
    <location>
        <position position="90"/>
    </location>
</feature>
<keyword evidence="2" id="KW-1185">Reference proteome</keyword>
<accession>A0ABR7T7N4</accession>
<name>A0ABR7T7N4_HELCL</name>
<sequence>MANKQRGFVDIELNSSRKLRYTLNALVEIEEKLGVTVTELNESNLGIKSIRTFLWAGLIHEAPELTEKEVGDWVDFNNLEYVQAKIAEAF</sequence>
<organism evidence="1 2">
    <name type="scientific">Heliobacterium chlorum</name>
    <dbReference type="NCBI Taxonomy" id="2698"/>
    <lineage>
        <taxon>Bacteria</taxon>
        <taxon>Bacillati</taxon>
        <taxon>Bacillota</taxon>
        <taxon>Clostridia</taxon>
        <taxon>Eubacteriales</taxon>
        <taxon>Heliobacteriaceae</taxon>
        <taxon>Heliobacterium</taxon>
    </lineage>
</organism>
<protein>
    <submittedName>
        <fullName evidence="1">Uncharacterized protein</fullName>
    </submittedName>
</protein>
<comment type="caution">
    <text evidence="1">The sequence shown here is derived from an EMBL/GenBank/DDBJ whole genome shotgun (WGS) entry which is preliminary data.</text>
</comment>
<dbReference type="EMBL" id="JACVHF010000160">
    <property type="protein sequence ID" value="MBC9786794.1"/>
    <property type="molecule type" value="Genomic_DNA"/>
</dbReference>
<dbReference type="RefSeq" id="WP_188042193.1">
    <property type="nucleotide sequence ID" value="NZ_JACVHF010000160.1"/>
</dbReference>
<proteinExistence type="predicted"/>
<evidence type="ECO:0000313" key="2">
    <source>
        <dbReference type="Proteomes" id="UP000617402"/>
    </source>
</evidence>